<evidence type="ECO:0000259" key="4">
    <source>
        <dbReference type="Pfam" id="PF09047"/>
    </source>
</evidence>
<evidence type="ECO:0000313" key="6">
    <source>
        <dbReference type="Proteomes" id="UP000314983"/>
    </source>
</evidence>
<reference evidence="5" key="5">
    <citation type="submission" date="2025-09" db="UniProtKB">
        <authorList>
            <consortium name="Ensembl"/>
        </authorList>
    </citation>
    <scope>IDENTIFICATION</scope>
</reference>
<keyword evidence="6" id="KW-1185">Reference proteome</keyword>
<dbReference type="AlphaFoldDB" id="A0A4W4DQ56"/>
<evidence type="ECO:0000313" key="5">
    <source>
        <dbReference type="Ensembl" id="ENSEEEP00000001285.2"/>
    </source>
</evidence>
<evidence type="ECO:0000256" key="2">
    <source>
        <dbReference type="ARBA" id="ARBA00023242"/>
    </source>
</evidence>
<name>A0A4W4DQ56_ELEEL</name>
<dbReference type="GO" id="GO:0005634">
    <property type="term" value="C:nucleus"/>
    <property type="evidence" value="ECO:0007669"/>
    <property type="project" value="UniProtKB-SubCell"/>
</dbReference>
<reference evidence="5" key="3">
    <citation type="submission" date="2020-05" db="EMBL/GenBank/DDBJ databases">
        <title>Electrophorus electricus (electric eel) genome, fEleEle1, primary haplotype.</title>
        <authorList>
            <person name="Myers G."/>
            <person name="Meyer A."/>
            <person name="Fedrigo O."/>
            <person name="Formenti G."/>
            <person name="Rhie A."/>
            <person name="Tracey A."/>
            <person name="Sims Y."/>
            <person name="Jarvis E.D."/>
        </authorList>
    </citation>
    <scope>NUCLEOTIDE SEQUENCE [LARGE SCALE GENOMIC DNA]</scope>
</reference>
<protein>
    <recommendedName>
        <fullName evidence="4">Calcineurin-binding protein cabin-1 MEF2-binding domain-containing protein</fullName>
    </recommendedName>
</protein>
<reference evidence="6" key="2">
    <citation type="journal article" date="2017" name="Sci. Adv.">
        <title>A tail of two voltages: Proteomic comparison of the three electric organs of the electric eel.</title>
        <authorList>
            <person name="Traeger L.L."/>
            <person name="Sabat G."/>
            <person name="Barrett-Wilt G.A."/>
            <person name="Wells G.B."/>
            <person name="Sussman M.R."/>
        </authorList>
    </citation>
    <scope>NUCLEOTIDE SEQUENCE [LARGE SCALE GENOMIC DNA]</scope>
</reference>
<accession>A0A4W4DQ56</accession>
<dbReference type="GO" id="GO:0006325">
    <property type="term" value="P:chromatin organization"/>
    <property type="evidence" value="ECO:0007669"/>
    <property type="project" value="InterPro"/>
</dbReference>
<dbReference type="InterPro" id="IPR033053">
    <property type="entry name" value="Hir3/CABIN1"/>
</dbReference>
<dbReference type="STRING" id="8005.ENSEEEP00000001285"/>
<dbReference type="PANTHER" id="PTHR15502:SF7">
    <property type="entry name" value="CALCINEURIN-BINDING PROTEIN CABIN-1"/>
    <property type="match status" value="1"/>
</dbReference>
<dbReference type="GeneTree" id="ENSGT00390000008529"/>
<feature type="region of interest" description="Disordered" evidence="3">
    <location>
        <begin position="389"/>
        <end position="435"/>
    </location>
</feature>
<reference evidence="5" key="4">
    <citation type="submission" date="2025-08" db="UniProtKB">
        <authorList>
            <consortium name="Ensembl"/>
        </authorList>
    </citation>
    <scope>IDENTIFICATION</scope>
</reference>
<dbReference type="InterPro" id="IPR015134">
    <property type="entry name" value="MEF2-bd"/>
</dbReference>
<sequence length="587" mass="64301">MPAQGLFCERNKTNLFNGIWRIPVDEIDRPGSFASHMNRSIVLLLDVLSQLRDHDTLLKISLMLQRTPDQGKKYLRDVDRQVLAKRAFFFTVKVLEDNLEKLTAVRAHLCSRSLLRTLTCASTEGPKCSQPQQPKPGLSDSASAPCVDMEGTLGLCEPMDLGPGAWMGALKPRDLQMESEGTLQEQNGPRTGEEVVDRAPESSRTPELSLEDLSISSKQQLTQVQVGGAKGAHAVSVPPPMGGPAGQAGPTESTLLRRPNRKRKLLEDVESGKTLLLDAYRVWQQGQKVMTYDLGRIEKIMSETYMLIKQVDEDVALDQAVKFCQIQTATSAQRQNSIDAPVTPRLSKDQRDIFFPTSFPSSCLHTHIHPLPVQDHDARLSKASRTLPAHAHTHTHTAHTHSLPAHTQAHSHTPSAQTQLLGQPSAQQDPSQPRTASIQPVVGMAFLPHTGKAHFSMHEALFLDQGACVCVSSIPAEGSEQLKQGGDSSRIRSRIPANMPKLLIPSTSTKFPPEITVTPPTPTLLSPKGSISEETKQRLKNVILASQSAANVKKDTLAQPALEVQETSSQESSLDSESDEEDDYMDI</sequence>
<comment type="subcellular location">
    <subcellularLocation>
        <location evidence="1">Nucleus</location>
    </subcellularLocation>
</comment>
<feature type="region of interest" description="Disordered" evidence="3">
    <location>
        <begin position="122"/>
        <end position="144"/>
    </location>
</feature>
<reference evidence="6" key="1">
    <citation type="journal article" date="2014" name="Science">
        <title>Nonhuman genetics. Genomic basis for the convergent evolution of electric organs.</title>
        <authorList>
            <person name="Gallant J.R."/>
            <person name="Traeger L.L."/>
            <person name="Volkening J.D."/>
            <person name="Moffett H."/>
            <person name="Chen P.H."/>
            <person name="Novina C.D."/>
            <person name="Phillips G.N.Jr."/>
            <person name="Anand R."/>
            <person name="Wells G.B."/>
            <person name="Pinch M."/>
            <person name="Guth R."/>
            <person name="Unguez G.A."/>
            <person name="Albert J.S."/>
            <person name="Zakon H.H."/>
            <person name="Samanta M.P."/>
            <person name="Sussman M.R."/>
        </authorList>
    </citation>
    <scope>NUCLEOTIDE SEQUENCE [LARGE SCALE GENOMIC DNA]</scope>
</reference>
<dbReference type="Ensembl" id="ENSEEET00000001316.2">
    <property type="protein sequence ID" value="ENSEEEP00000001285.2"/>
    <property type="gene ID" value="ENSEEEG00000000870.2"/>
</dbReference>
<evidence type="ECO:0000256" key="1">
    <source>
        <dbReference type="ARBA" id="ARBA00004123"/>
    </source>
</evidence>
<feature type="compositionally biased region" description="Acidic residues" evidence="3">
    <location>
        <begin position="574"/>
        <end position="587"/>
    </location>
</feature>
<feature type="compositionally biased region" description="Polar residues" evidence="3">
    <location>
        <begin position="408"/>
        <end position="435"/>
    </location>
</feature>
<feature type="region of interest" description="Disordered" evidence="3">
    <location>
        <begin position="556"/>
        <end position="587"/>
    </location>
</feature>
<feature type="region of interest" description="Disordered" evidence="3">
    <location>
        <begin position="178"/>
        <end position="208"/>
    </location>
</feature>
<proteinExistence type="predicted"/>
<feature type="region of interest" description="Disordered" evidence="3">
    <location>
        <begin position="503"/>
        <end position="528"/>
    </location>
</feature>
<feature type="domain" description="Calcineurin-binding protein cabin-1 MEF2-binding" evidence="4">
    <location>
        <begin position="523"/>
        <end position="557"/>
    </location>
</feature>
<dbReference type="Proteomes" id="UP000314983">
    <property type="component" value="Chromosome 18"/>
</dbReference>
<evidence type="ECO:0000256" key="3">
    <source>
        <dbReference type="SAM" id="MobiDB-lite"/>
    </source>
</evidence>
<keyword evidence="2" id="KW-0539">Nucleus</keyword>
<dbReference type="OMA" id="RCSCHNH"/>
<organism evidence="5 6">
    <name type="scientific">Electrophorus electricus</name>
    <name type="common">Electric eel</name>
    <name type="synonym">Gymnotus electricus</name>
    <dbReference type="NCBI Taxonomy" id="8005"/>
    <lineage>
        <taxon>Eukaryota</taxon>
        <taxon>Metazoa</taxon>
        <taxon>Chordata</taxon>
        <taxon>Craniata</taxon>
        <taxon>Vertebrata</taxon>
        <taxon>Euteleostomi</taxon>
        <taxon>Actinopterygii</taxon>
        <taxon>Neopterygii</taxon>
        <taxon>Teleostei</taxon>
        <taxon>Ostariophysi</taxon>
        <taxon>Gymnotiformes</taxon>
        <taxon>Gymnotoidei</taxon>
        <taxon>Gymnotidae</taxon>
        <taxon>Electrophorus</taxon>
    </lineage>
</organism>
<feature type="compositionally biased region" description="Polar residues" evidence="3">
    <location>
        <begin position="179"/>
        <end position="189"/>
    </location>
</feature>
<feature type="compositionally biased region" description="Basic and acidic residues" evidence="3">
    <location>
        <begin position="191"/>
        <end position="201"/>
    </location>
</feature>
<dbReference type="GO" id="GO:0031491">
    <property type="term" value="F:nucleosome binding"/>
    <property type="evidence" value="ECO:0007669"/>
    <property type="project" value="TreeGrafter"/>
</dbReference>
<dbReference type="PANTHER" id="PTHR15502">
    <property type="entry name" value="CALCINEURIN-BINDING PROTEIN CABIN 1-RELATED"/>
    <property type="match status" value="1"/>
</dbReference>
<dbReference type="Pfam" id="PF09047">
    <property type="entry name" value="MEF2_binding"/>
    <property type="match status" value="1"/>
</dbReference>
<dbReference type="CDD" id="cd13839">
    <property type="entry name" value="MEF2_binding"/>
    <property type="match status" value="1"/>
</dbReference>